<name>A0A1Y6CQ49_9BACT</name>
<dbReference type="GO" id="GO:0005886">
    <property type="term" value="C:plasma membrane"/>
    <property type="evidence" value="ECO:0007669"/>
    <property type="project" value="UniProtKB-SubCell"/>
</dbReference>
<reference evidence="8" key="1">
    <citation type="submission" date="2017-04" db="EMBL/GenBank/DDBJ databases">
        <authorList>
            <person name="Varghese N."/>
            <person name="Submissions S."/>
        </authorList>
    </citation>
    <scope>NUCLEOTIDE SEQUENCE [LARGE SCALE GENOMIC DNA]</scope>
    <source>
        <strain evidence="8">RKEM611</strain>
    </source>
</reference>
<dbReference type="Proteomes" id="UP000192907">
    <property type="component" value="Unassembled WGS sequence"/>
</dbReference>
<evidence type="ECO:0000256" key="5">
    <source>
        <dbReference type="ARBA" id="ARBA00022989"/>
    </source>
</evidence>
<evidence type="ECO:0000256" key="1">
    <source>
        <dbReference type="ARBA" id="ARBA00004651"/>
    </source>
</evidence>
<sequence length="110" mass="12299">MSMINKPWLLTKFIGIYCADLFYSACKIAWDVATIRDHSSPGIVKVPLEKQSDPEVTLLANLITFSPGTMVVDLAPDKSFALVHFMFIDTPDEAIATIKTLESRILELLR</sequence>
<evidence type="ECO:0000313" key="8">
    <source>
        <dbReference type="Proteomes" id="UP000192907"/>
    </source>
</evidence>
<comment type="subcellular location">
    <subcellularLocation>
        <location evidence="1">Cell membrane</location>
        <topology evidence="1">Multi-pass membrane protein</topology>
    </subcellularLocation>
</comment>
<dbReference type="PANTHER" id="PTHR34584:SF1">
    <property type="entry name" value="NA(+)_H(+) ANTIPORTER SUBUNIT E1"/>
    <property type="match status" value="1"/>
</dbReference>
<dbReference type="STRING" id="1513793.SAMN06296036_13613"/>
<accession>A0A1Y6CQ49</accession>
<dbReference type="InterPro" id="IPR002758">
    <property type="entry name" value="Cation_antiport_E"/>
</dbReference>
<dbReference type="EMBL" id="FWZT01000036">
    <property type="protein sequence ID" value="SMF81124.1"/>
    <property type="molecule type" value="Genomic_DNA"/>
</dbReference>
<evidence type="ECO:0000256" key="3">
    <source>
        <dbReference type="ARBA" id="ARBA00022475"/>
    </source>
</evidence>
<organism evidence="7 8">
    <name type="scientific">Pseudobacteriovorax antillogorgiicola</name>
    <dbReference type="NCBI Taxonomy" id="1513793"/>
    <lineage>
        <taxon>Bacteria</taxon>
        <taxon>Pseudomonadati</taxon>
        <taxon>Bdellovibrionota</taxon>
        <taxon>Oligoflexia</taxon>
        <taxon>Oligoflexales</taxon>
        <taxon>Pseudobacteriovoracaceae</taxon>
        <taxon>Pseudobacteriovorax</taxon>
    </lineage>
</organism>
<evidence type="ECO:0000256" key="6">
    <source>
        <dbReference type="ARBA" id="ARBA00023136"/>
    </source>
</evidence>
<evidence type="ECO:0000256" key="4">
    <source>
        <dbReference type="ARBA" id="ARBA00022692"/>
    </source>
</evidence>
<proteinExistence type="inferred from homology"/>
<protein>
    <submittedName>
        <fullName evidence="7">Na+/H+ ion antiporter subunit</fullName>
    </submittedName>
</protein>
<dbReference type="OrthoDB" id="9807187at2"/>
<evidence type="ECO:0000256" key="2">
    <source>
        <dbReference type="ARBA" id="ARBA00006228"/>
    </source>
</evidence>
<dbReference type="PANTHER" id="PTHR34584">
    <property type="entry name" value="NA(+)/H(+) ANTIPORTER SUBUNIT E1"/>
    <property type="match status" value="1"/>
</dbReference>
<dbReference type="GO" id="GO:0008324">
    <property type="term" value="F:monoatomic cation transmembrane transporter activity"/>
    <property type="evidence" value="ECO:0007669"/>
    <property type="project" value="InterPro"/>
</dbReference>
<evidence type="ECO:0000313" key="7">
    <source>
        <dbReference type="EMBL" id="SMF81124.1"/>
    </source>
</evidence>
<gene>
    <name evidence="7" type="ORF">SAMN06296036_13613</name>
</gene>
<keyword evidence="3" id="KW-1003">Cell membrane</keyword>
<keyword evidence="5" id="KW-1133">Transmembrane helix</keyword>
<dbReference type="Pfam" id="PF01899">
    <property type="entry name" value="MNHE"/>
    <property type="match status" value="1"/>
</dbReference>
<dbReference type="AlphaFoldDB" id="A0A1Y6CQ49"/>
<keyword evidence="4" id="KW-0812">Transmembrane</keyword>
<keyword evidence="8" id="KW-1185">Reference proteome</keyword>
<comment type="similarity">
    <text evidence="2">Belongs to the CPA3 antiporters (TC 2.A.63) subunit E family.</text>
</comment>
<keyword evidence="6" id="KW-0472">Membrane</keyword>